<evidence type="ECO:0000313" key="1">
    <source>
        <dbReference type="EMBL" id="MBW0581118.1"/>
    </source>
</evidence>
<proteinExistence type="predicted"/>
<dbReference type="EMBL" id="AVOT02109215">
    <property type="protein sequence ID" value="MBW0581118.1"/>
    <property type="molecule type" value="Genomic_DNA"/>
</dbReference>
<organism evidence="1 2">
    <name type="scientific">Austropuccinia psidii MF-1</name>
    <dbReference type="NCBI Taxonomy" id="1389203"/>
    <lineage>
        <taxon>Eukaryota</taxon>
        <taxon>Fungi</taxon>
        <taxon>Dikarya</taxon>
        <taxon>Basidiomycota</taxon>
        <taxon>Pucciniomycotina</taxon>
        <taxon>Pucciniomycetes</taxon>
        <taxon>Pucciniales</taxon>
        <taxon>Sphaerophragmiaceae</taxon>
        <taxon>Austropuccinia</taxon>
    </lineage>
</organism>
<accession>A0A9Q3Q0Q2</accession>
<protein>
    <submittedName>
        <fullName evidence="1">Uncharacterized protein</fullName>
    </submittedName>
</protein>
<dbReference type="Proteomes" id="UP000765509">
    <property type="component" value="Unassembled WGS sequence"/>
</dbReference>
<comment type="caution">
    <text evidence="1">The sequence shown here is derived from an EMBL/GenBank/DDBJ whole genome shotgun (WGS) entry which is preliminary data.</text>
</comment>
<gene>
    <name evidence="1" type="ORF">O181_120833</name>
</gene>
<evidence type="ECO:0000313" key="2">
    <source>
        <dbReference type="Proteomes" id="UP000765509"/>
    </source>
</evidence>
<name>A0A9Q3Q0Q2_9BASI</name>
<reference evidence="1" key="1">
    <citation type="submission" date="2021-03" db="EMBL/GenBank/DDBJ databases">
        <title>Draft genome sequence of rust myrtle Austropuccinia psidii MF-1, a brazilian biotype.</title>
        <authorList>
            <person name="Quecine M.C."/>
            <person name="Pachon D.M.R."/>
            <person name="Bonatelli M.L."/>
            <person name="Correr F.H."/>
            <person name="Franceschini L.M."/>
            <person name="Leite T.F."/>
            <person name="Margarido G.R.A."/>
            <person name="Almeida C.A."/>
            <person name="Ferrarezi J.A."/>
            <person name="Labate C.A."/>
        </authorList>
    </citation>
    <scope>NUCLEOTIDE SEQUENCE</scope>
    <source>
        <strain evidence="1">MF-1</strain>
    </source>
</reference>
<dbReference type="AlphaFoldDB" id="A0A9Q3Q0Q2"/>
<sequence length="99" mass="11668">MKIPLRLTDILRKYFIDIDPTASSFKIMLYKVKYNSKEIMNDTFDYAKQKWDKSHKVPDFKLRDLVLVSPFNFNNIKGPNELKDPHLEPFVIVALHGNI</sequence>
<keyword evidence="2" id="KW-1185">Reference proteome</keyword>